<feature type="transmembrane region" description="Helical" evidence="1">
    <location>
        <begin position="459"/>
        <end position="482"/>
    </location>
</feature>
<dbReference type="Gene3D" id="3.30.70.1430">
    <property type="entry name" value="Multidrug efflux transporter AcrB pore domain"/>
    <property type="match status" value="2"/>
</dbReference>
<dbReference type="GO" id="GO:0042910">
    <property type="term" value="F:xenobiotic transmembrane transporter activity"/>
    <property type="evidence" value="ECO:0007669"/>
    <property type="project" value="TreeGrafter"/>
</dbReference>
<dbReference type="OrthoDB" id="9757876at2"/>
<dbReference type="SUPFAM" id="SSF82693">
    <property type="entry name" value="Multidrug efflux transporter AcrB pore domain, PN1, PN2, PC1 and PC2 subdomains"/>
    <property type="match status" value="2"/>
</dbReference>
<dbReference type="PRINTS" id="PR00702">
    <property type="entry name" value="ACRIFLAVINRP"/>
</dbReference>
<dbReference type="SUPFAM" id="SSF82866">
    <property type="entry name" value="Multidrug efflux transporter AcrB transmembrane domain"/>
    <property type="match status" value="2"/>
</dbReference>
<comment type="caution">
    <text evidence="2">The sequence shown here is derived from an EMBL/GenBank/DDBJ whole genome shotgun (WGS) entry which is preliminary data.</text>
</comment>
<feature type="transmembrane region" description="Helical" evidence="1">
    <location>
        <begin position="908"/>
        <end position="931"/>
    </location>
</feature>
<keyword evidence="1" id="KW-0472">Membrane</keyword>
<dbReference type="AlphaFoldDB" id="A0A227P6M0"/>
<protein>
    <submittedName>
        <fullName evidence="2">Multidrug transporter AcrB</fullName>
    </submittedName>
</protein>
<feature type="transmembrane region" description="Helical" evidence="1">
    <location>
        <begin position="522"/>
        <end position="547"/>
    </location>
</feature>
<evidence type="ECO:0000313" key="3">
    <source>
        <dbReference type="Proteomes" id="UP000214684"/>
    </source>
</evidence>
<name>A0A227P6M0_9FLAO</name>
<accession>A0A227P6M0</accession>
<feature type="transmembrane region" description="Helical" evidence="1">
    <location>
        <begin position="855"/>
        <end position="875"/>
    </location>
</feature>
<keyword evidence="1" id="KW-1133">Transmembrane helix</keyword>
<dbReference type="SUPFAM" id="SSF82714">
    <property type="entry name" value="Multidrug efflux transporter AcrB TolC docking domain, DN and DC subdomains"/>
    <property type="match status" value="2"/>
</dbReference>
<dbReference type="InterPro" id="IPR001036">
    <property type="entry name" value="Acrflvin-R"/>
</dbReference>
<dbReference type="Gene3D" id="3.30.70.1320">
    <property type="entry name" value="Multidrug efflux transporter AcrB pore domain like"/>
    <property type="match status" value="1"/>
</dbReference>
<dbReference type="RefSeq" id="WP_089480060.1">
    <property type="nucleotide sequence ID" value="NZ_MUGS01000027.1"/>
</dbReference>
<reference evidence="2 3" key="1">
    <citation type="submission" date="2016-11" db="EMBL/GenBank/DDBJ databases">
        <title>Whole genomes of Flavobacteriaceae.</title>
        <authorList>
            <person name="Stine C."/>
            <person name="Li C."/>
            <person name="Tadesse D."/>
        </authorList>
    </citation>
    <scope>NUCLEOTIDE SEQUENCE [LARGE SCALE GENOMIC DNA]</scope>
    <source>
        <strain evidence="2 3">DSM 24704</strain>
    </source>
</reference>
<feature type="transmembrane region" description="Helical" evidence="1">
    <location>
        <begin position="952"/>
        <end position="972"/>
    </location>
</feature>
<evidence type="ECO:0000313" key="2">
    <source>
        <dbReference type="EMBL" id="OXG05054.1"/>
    </source>
</evidence>
<keyword evidence="1" id="KW-0812">Transmembrane</keyword>
<dbReference type="PANTHER" id="PTHR32063:SF24">
    <property type="entry name" value="CATION EFFLUX SYSTEM (ACRB_ACRD_ACRF FAMILY)"/>
    <property type="match status" value="1"/>
</dbReference>
<dbReference type="PANTHER" id="PTHR32063">
    <property type="match status" value="1"/>
</dbReference>
<dbReference type="InterPro" id="IPR027463">
    <property type="entry name" value="AcrB_DN_DC_subdom"/>
</dbReference>
<gene>
    <name evidence="2" type="ORF">B0A64_13555</name>
</gene>
<dbReference type="Gene3D" id="3.30.2090.10">
    <property type="entry name" value="Multidrug efflux transporter AcrB TolC docking domain, DN and DC subdomains"/>
    <property type="match status" value="2"/>
</dbReference>
<dbReference type="Gene3D" id="3.30.70.1440">
    <property type="entry name" value="Multidrug efflux transporter AcrB pore domain"/>
    <property type="match status" value="1"/>
</dbReference>
<feature type="transmembrane region" description="Helical" evidence="1">
    <location>
        <begin position="882"/>
        <end position="902"/>
    </location>
</feature>
<dbReference type="Pfam" id="PF00873">
    <property type="entry name" value="ACR_tran"/>
    <property type="match status" value="1"/>
</dbReference>
<evidence type="ECO:0000256" key="1">
    <source>
        <dbReference type="SAM" id="Phobius"/>
    </source>
</evidence>
<dbReference type="Gene3D" id="1.20.1640.10">
    <property type="entry name" value="Multidrug efflux transporter AcrB transmembrane domain"/>
    <property type="match status" value="2"/>
</dbReference>
<feature type="transmembrane region" description="Helical" evidence="1">
    <location>
        <begin position="427"/>
        <end position="447"/>
    </location>
</feature>
<dbReference type="Proteomes" id="UP000214684">
    <property type="component" value="Unassembled WGS sequence"/>
</dbReference>
<proteinExistence type="predicted"/>
<feature type="transmembrane region" description="Helical" evidence="1">
    <location>
        <begin position="12"/>
        <end position="32"/>
    </location>
</feature>
<feature type="transmembrane region" description="Helical" evidence="1">
    <location>
        <begin position="355"/>
        <end position="377"/>
    </location>
</feature>
<organism evidence="2 3">
    <name type="scientific">Flavobacterium araucananum</name>
    <dbReference type="NCBI Taxonomy" id="946678"/>
    <lineage>
        <taxon>Bacteria</taxon>
        <taxon>Pseudomonadati</taxon>
        <taxon>Bacteroidota</taxon>
        <taxon>Flavobacteriia</taxon>
        <taxon>Flavobacteriales</taxon>
        <taxon>Flavobacteriaceae</taxon>
        <taxon>Flavobacterium</taxon>
    </lineage>
</organism>
<sequence>MKISEFAIKNKPFTLIIFSMIAVLGLSTLFTMPRAEDPDLQKPSFPVVIIYPGASPEDMEKLVVDPLEKEISALDDINKVRTTIGNGMAVIMAEYDYKCDVETKYQEMVRVVNSKRKELPGDIASIEVKKILASDTNVFQLALISGSAPREKIRLYAKRLQDELEKIKSLKKVEIHGLPDHQVRVELDIEKMAQQHISPLLVTENIRSNMENIPGGVIEAGTNSFNVKTSGNFKDIDDVRNALVWKDANRNIYLKDIAKVYYGYEDDNYLTRLNGNRSVFVVAAQKDGKNITQTQKQYLFVIEKFAKTLPKDIQLVKNFDLGVDVNKRLSGLGEDFIIAILLVSITLLPLGWRAAVIVMISIPLSLAIAVIMLNVFGYSLNQLSIVGLVVALGLLVDDSIVVVENIERWILEGHSPMDAALKGTKQIGLAILGCTASLIIAFLPIVFLPEAAGDFIRGLPMAVIFSVLASMLVALTIIPLLATKLLKSHVGHPDGNIFMRALKKVIHGSYAKWLDQALRRPVLSLCLTAVLFIGSLFLFNVIGFMLFPSSEKPQFLVNITTPPQSSFVYTSKVVSDVEAVLGKESKVRFTSANIGKGNPQIYYNEIPENLRQDYGQVFVQLEETTSVKEKLLLMQELRVKFNSYAGAKIEVKDFEQGPPITAPIEVKLFGDNLDSLKVLAQRTEQMLKKTKGTMYVTNPMGYEKSDFKAVINKEKALLLGISPIEIDKTIRLAVSGFDLGEYPDKNQSEYNVLVTRNKEGRPKLDVLEGVFVFNAKGDAIALDQVVEIQPQLSPVSISHQEKIRTVSVKAFVEQGFLADRVLTKVISKMDHFKLPLGYTYSMGGEIETRENSFDGFLNILIATLFLFIAVLVLEFGTLKSTVIVLSVIPLGVIGAVTALWITGYPLSFIAVIGIIALAGIEVKNTILLVDYTNNLRREGMGIENAIREAGEVRFLPIVLTSLTAIGGLIPIALSSSPLISPLAIVIIGGLISSTLLSRIVTPVVYKLIPPAVEPESKKDS</sequence>
<dbReference type="GO" id="GO:0005886">
    <property type="term" value="C:plasma membrane"/>
    <property type="evidence" value="ECO:0007669"/>
    <property type="project" value="TreeGrafter"/>
</dbReference>
<dbReference type="EMBL" id="MUGS01000027">
    <property type="protein sequence ID" value="OXG05054.1"/>
    <property type="molecule type" value="Genomic_DNA"/>
</dbReference>
<keyword evidence="3" id="KW-1185">Reference proteome</keyword>
<feature type="transmembrane region" description="Helical" evidence="1">
    <location>
        <begin position="978"/>
        <end position="996"/>
    </location>
</feature>